<dbReference type="Gene3D" id="1.10.10.1770">
    <property type="entry name" value="Gun4-like"/>
    <property type="match status" value="1"/>
</dbReference>
<sequence>MDKKKIWDRSNLDQLAKQLAEKDFLSANQTTYKLMCKLAGCEEREWIYFTEIAHIPKEAIQEMDEMWQNYSQGKFGFGVQRRIWLGKQKDWMKFWEQIGWVRQGKWLRYPKEFEWSLQAPEGHLPLWNQIRGVQALEELFKHDVWLSVKNVQINK</sequence>
<dbReference type="PANTHER" id="PTHR34800:SF1">
    <property type="entry name" value="TETRAPYRROLE-BINDING PROTEIN, CHLOROPLASTIC"/>
    <property type="match status" value="1"/>
</dbReference>
<name>A0A7G5VUV9_9RHOD</name>
<keyword evidence="2" id="KW-0150">Chloroplast</keyword>
<dbReference type="PANTHER" id="PTHR34800">
    <property type="entry name" value="TETRAPYRROLE-BINDING PROTEIN, CHLOROPLASTIC"/>
    <property type="match status" value="1"/>
</dbReference>
<dbReference type="EMBL" id="MN431657">
    <property type="protein sequence ID" value="QMX77476.1"/>
    <property type="molecule type" value="Genomic_DNA"/>
</dbReference>
<reference evidence="2" key="1">
    <citation type="submission" date="2019-09" db="EMBL/GenBank/DDBJ databases">
        <authorList>
            <person name="Liu S.-L."/>
            <person name="Chiang Y.-R."/>
            <person name="Fu H.-Y."/>
        </authorList>
    </citation>
    <scope>NUCLEOTIDE SEQUENCE</scope>
    <source>
        <strain evidence="2">THAL066</strain>
    </source>
</reference>
<accession>A0A7G5VUV9</accession>
<dbReference type="Pfam" id="PF05419">
    <property type="entry name" value="GUN4"/>
    <property type="match status" value="1"/>
</dbReference>
<feature type="domain" description="GUN4-like" evidence="1">
    <location>
        <begin position="11"/>
        <end position="142"/>
    </location>
</feature>
<proteinExistence type="predicted"/>
<dbReference type="GeneID" id="60450399"/>
<dbReference type="AlphaFoldDB" id="A0A7G5VUV9"/>
<dbReference type="Gene3D" id="1.25.40.620">
    <property type="match status" value="1"/>
</dbReference>
<gene>
    <name evidence="2" type="primary">ycf53</name>
</gene>
<evidence type="ECO:0000313" key="2">
    <source>
        <dbReference type="EMBL" id="QMX77476.1"/>
    </source>
</evidence>
<dbReference type="InterPro" id="IPR037215">
    <property type="entry name" value="GUN4-like_sf"/>
</dbReference>
<geneLocation type="chloroplast" evidence="2"/>
<evidence type="ECO:0000259" key="1">
    <source>
        <dbReference type="Pfam" id="PF05419"/>
    </source>
</evidence>
<dbReference type="RefSeq" id="YP_009968375.1">
    <property type="nucleotide sequence ID" value="NC_051883.1"/>
</dbReference>
<keyword evidence="2" id="KW-0934">Plastid</keyword>
<organism evidence="2">
    <name type="scientific">Cyanidiococcus yangmingshanensis</name>
    <dbReference type="NCBI Taxonomy" id="2690220"/>
    <lineage>
        <taxon>Eukaryota</taxon>
        <taxon>Rhodophyta</taxon>
        <taxon>Bangiophyceae</taxon>
        <taxon>Cyanidiales</taxon>
        <taxon>Cyanidiaceae</taxon>
        <taxon>Cyanidiococcus</taxon>
    </lineage>
</organism>
<dbReference type="GO" id="GO:0046906">
    <property type="term" value="F:tetrapyrrole binding"/>
    <property type="evidence" value="ECO:0007669"/>
    <property type="project" value="TreeGrafter"/>
</dbReference>
<dbReference type="CDD" id="cd16383">
    <property type="entry name" value="GUN4"/>
    <property type="match status" value="1"/>
</dbReference>
<protein>
    <submittedName>
        <fullName evidence="2">ORF171</fullName>
    </submittedName>
</protein>
<dbReference type="InterPro" id="IPR008629">
    <property type="entry name" value="GUN4-like"/>
</dbReference>
<dbReference type="SUPFAM" id="SSF140869">
    <property type="entry name" value="GUN4-like"/>
    <property type="match status" value="1"/>
</dbReference>